<dbReference type="EC" id="2.4.2.19" evidence="5"/>
<protein>
    <recommendedName>
        <fullName evidence="11">Probable nicotinate-nucleotide pyrophosphorylase [carboxylating]</fullName>
        <ecNumber evidence="5">2.4.2.19</ecNumber>
    </recommendedName>
    <alternativeName>
        <fullName evidence="9">Quinolinate phosphoribosyltransferase [decarboxylating]</fullName>
    </alternativeName>
</protein>
<comment type="similarity">
    <text evidence="3 12">Belongs to the NadC/ModD family.</text>
</comment>
<evidence type="ECO:0000256" key="12">
    <source>
        <dbReference type="PIRNR" id="PIRNR006250"/>
    </source>
</evidence>
<feature type="binding site" evidence="13">
    <location>
        <position position="244"/>
    </location>
    <ligand>
        <name>substrate</name>
    </ligand>
</feature>
<feature type="binding site" evidence="13">
    <location>
        <begin position="160"/>
        <end position="162"/>
    </location>
    <ligand>
        <name>substrate</name>
    </ligand>
</feature>
<evidence type="ECO:0000256" key="13">
    <source>
        <dbReference type="PIRSR" id="PIRSR006250-1"/>
    </source>
</evidence>
<evidence type="ECO:0000256" key="6">
    <source>
        <dbReference type="ARBA" id="ARBA00022642"/>
    </source>
</evidence>
<evidence type="ECO:0000256" key="4">
    <source>
        <dbReference type="ARBA" id="ARBA00011218"/>
    </source>
</evidence>
<dbReference type="PANTHER" id="PTHR32179">
    <property type="entry name" value="NICOTINATE-NUCLEOTIDE PYROPHOSPHORYLASE [CARBOXYLATING]"/>
    <property type="match status" value="1"/>
</dbReference>
<dbReference type="Gene3D" id="3.20.20.70">
    <property type="entry name" value="Aldolase class I"/>
    <property type="match status" value="1"/>
</dbReference>
<dbReference type="GO" id="GO:0005737">
    <property type="term" value="C:cytoplasm"/>
    <property type="evidence" value="ECO:0007669"/>
    <property type="project" value="TreeGrafter"/>
</dbReference>
<dbReference type="SUPFAM" id="SSF54675">
    <property type="entry name" value="Nicotinate/Quinolinate PRTase N-terminal domain-like"/>
    <property type="match status" value="1"/>
</dbReference>
<dbReference type="NCBIfam" id="TIGR00078">
    <property type="entry name" value="nadC"/>
    <property type="match status" value="1"/>
</dbReference>
<name>A0A1H3ASD5_ALLWA</name>
<evidence type="ECO:0000256" key="2">
    <source>
        <dbReference type="ARBA" id="ARBA00004893"/>
    </source>
</evidence>
<sequence>MLFDFDPIRHVRQRRYLLMPHLSVTASQNEHPDPTLIEFQARAALAEDVGAGDLTASLLPADRHGRAELITREAAVLCGAPWFEAVFRVLAPEIQIDWLAHDGEPLTPGQRLCVLDGSARALLTGERTAMNYVQTLSGTATLARRYADAVADLPVRVLDTRKTVPGLRWQQKYAVRCGGCQNHRFGLFDVILIKENHILAAGSIPAALEAARMLHPCVPVEIEVESLDELELALDAGAPVVLLDNFALDALRQAVAITAGRAQLEASGGISLETIRAVAETGVDRISVGALTKDVRAVDLSMRLV</sequence>
<dbReference type="EMBL" id="FNOW01000001">
    <property type="protein sequence ID" value="SDX32586.1"/>
    <property type="molecule type" value="Genomic_DNA"/>
</dbReference>
<dbReference type="Proteomes" id="UP000198672">
    <property type="component" value="Unassembled WGS sequence"/>
</dbReference>
<keyword evidence="7 12" id="KW-0328">Glycosyltransferase</keyword>
<dbReference type="InterPro" id="IPR013785">
    <property type="entry name" value="Aldolase_TIM"/>
</dbReference>
<keyword evidence="17" id="KW-1185">Reference proteome</keyword>
<proteinExistence type="inferred from homology"/>
<feature type="binding site" evidence="13">
    <location>
        <begin position="288"/>
        <end position="290"/>
    </location>
    <ligand>
        <name>substrate</name>
    </ligand>
</feature>
<dbReference type="InterPro" id="IPR036068">
    <property type="entry name" value="Nicotinate_pribotase-like_C"/>
</dbReference>
<evidence type="ECO:0000259" key="14">
    <source>
        <dbReference type="Pfam" id="PF01729"/>
    </source>
</evidence>
<evidence type="ECO:0000256" key="9">
    <source>
        <dbReference type="ARBA" id="ARBA00033102"/>
    </source>
</evidence>
<dbReference type="PANTHER" id="PTHR32179:SF3">
    <property type="entry name" value="NICOTINATE-NUCLEOTIDE PYROPHOSPHORYLASE [CARBOXYLATING]"/>
    <property type="match status" value="1"/>
</dbReference>
<dbReference type="Pfam" id="PF02749">
    <property type="entry name" value="QRPTase_N"/>
    <property type="match status" value="1"/>
</dbReference>
<dbReference type="Gene3D" id="3.90.1170.20">
    <property type="entry name" value="Quinolinate phosphoribosyl transferase, N-terminal domain"/>
    <property type="match status" value="1"/>
</dbReference>
<dbReference type="InterPro" id="IPR002638">
    <property type="entry name" value="Quinolinate_PRibosylTrfase_C"/>
</dbReference>
<comment type="subunit">
    <text evidence="4">Hexamer formed by 3 homodimers.</text>
</comment>
<gene>
    <name evidence="16" type="ORF">SAMN05421644_10197</name>
</gene>
<feature type="binding site" evidence="13">
    <location>
        <begin position="267"/>
        <end position="269"/>
    </location>
    <ligand>
        <name>substrate</name>
    </ligand>
</feature>
<evidence type="ECO:0000256" key="8">
    <source>
        <dbReference type="ARBA" id="ARBA00022679"/>
    </source>
</evidence>
<keyword evidence="8 12" id="KW-0808">Transferase</keyword>
<evidence type="ECO:0000256" key="3">
    <source>
        <dbReference type="ARBA" id="ARBA00009400"/>
    </source>
</evidence>
<dbReference type="InterPro" id="IPR004393">
    <property type="entry name" value="NadC"/>
</dbReference>
<comment type="catalytic activity">
    <reaction evidence="10">
        <text>nicotinate beta-D-ribonucleotide + CO2 + diphosphate = quinolinate + 5-phospho-alpha-D-ribose 1-diphosphate + 2 H(+)</text>
        <dbReference type="Rhea" id="RHEA:12733"/>
        <dbReference type="ChEBI" id="CHEBI:15378"/>
        <dbReference type="ChEBI" id="CHEBI:16526"/>
        <dbReference type="ChEBI" id="CHEBI:29959"/>
        <dbReference type="ChEBI" id="CHEBI:33019"/>
        <dbReference type="ChEBI" id="CHEBI:57502"/>
        <dbReference type="ChEBI" id="CHEBI:58017"/>
        <dbReference type="EC" id="2.4.2.19"/>
    </reaction>
</comment>
<dbReference type="FunFam" id="3.20.20.70:FF:000030">
    <property type="entry name" value="Nicotinate-nucleotide pyrophosphorylase, carboxylating"/>
    <property type="match status" value="1"/>
</dbReference>
<organism evidence="16 17">
    <name type="scientific">Allochromatium warmingii</name>
    <name type="common">Chromatium warmingii</name>
    <dbReference type="NCBI Taxonomy" id="61595"/>
    <lineage>
        <taxon>Bacteria</taxon>
        <taxon>Pseudomonadati</taxon>
        <taxon>Pseudomonadota</taxon>
        <taxon>Gammaproteobacteria</taxon>
        <taxon>Chromatiales</taxon>
        <taxon>Chromatiaceae</taxon>
        <taxon>Allochromatium</taxon>
    </lineage>
</organism>
<reference evidence="17" key="1">
    <citation type="submission" date="2016-10" db="EMBL/GenBank/DDBJ databases">
        <authorList>
            <person name="Varghese N."/>
            <person name="Submissions S."/>
        </authorList>
    </citation>
    <scope>NUCLEOTIDE SEQUENCE [LARGE SCALE GENOMIC DNA]</scope>
    <source>
        <strain evidence="17">DSM 173</strain>
    </source>
</reference>
<accession>A0A1H3ASD5</accession>
<evidence type="ECO:0000256" key="11">
    <source>
        <dbReference type="ARBA" id="ARBA00069173"/>
    </source>
</evidence>
<evidence type="ECO:0000313" key="16">
    <source>
        <dbReference type="EMBL" id="SDX32586.1"/>
    </source>
</evidence>
<feature type="domain" description="Quinolinate phosphoribosyl transferase C-terminal" evidence="14">
    <location>
        <begin position="140"/>
        <end position="303"/>
    </location>
</feature>
<feature type="binding site" evidence="13">
    <location>
        <position position="127"/>
    </location>
    <ligand>
        <name>substrate</name>
    </ligand>
</feature>
<dbReference type="UniPathway" id="UPA00253">
    <property type="reaction ID" value="UER00331"/>
</dbReference>
<feature type="binding site" evidence="13">
    <location>
        <position position="223"/>
    </location>
    <ligand>
        <name>substrate</name>
    </ligand>
</feature>
<evidence type="ECO:0000313" key="17">
    <source>
        <dbReference type="Proteomes" id="UP000198672"/>
    </source>
</evidence>
<keyword evidence="6" id="KW-0662">Pyridine nucleotide biosynthesis</keyword>
<comment type="function">
    <text evidence="1">Involved in the catabolism of quinolinic acid (QA).</text>
</comment>
<dbReference type="InterPro" id="IPR022412">
    <property type="entry name" value="Quinolinate_PRibosylTrfase_N"/>
</dbReference>
<dbReference type="FunFam" id="3.90.1170.20:FF:000001">
    <property type="entry name" value="Nicotinate-nucleotide diphosphorylase (Carboxylating)"/>
    <property type="match status" value="1"/>
</dbReference>
<feature type="binding site" evidence="13">
    <location>
        <position position="194"/>
    </location>
    <ligand>
        <name>substrate</name>
    </ligand>
</feature>
<dbReference type="Pfam" id="PF01729">
    <property type="entry name" value="QRPTase_C"/>
    <property type="match status" value="1"/>
</dbReference>
<dbReference type="GO" id="GO:0004514">
    <property type="term" value="F:nicotinate-nucleotide diphosphorylase (carboxylating) activity"/>
    <property type="evidence" value="ECO:0007669"/>
    <property type="project" value="UniProtKB-EC"/>
</dbReference>
<dbReference type="InterPro" id="IPR037128">
    <property type="entry name" value="Quinolinate_PRibosylTase_N_sf"/>
</dbReference>
<dbReference type="AlphaFoldDB" id="A0A1H3ASD5"/>
<evidence type="ECO:0000256" key="5">
    <source>
        <dbReference type="ARBA" id="ARBA00011944"/>
    </source>
</evidence>
<evidence type="ECO:0000256" key="1">
    <source>
        <dbReference type="ARBA" id="ARBA00003237"/>
    </source>
</evidence>
<feature type="binding site" evidence="13">
    <location>
        <position position="184"/>
    </location>
    <ligand>
        <name>substrate</name>
    </ligand>
</feature>
<evidence type="ECO:0000256" key="7">
    <source>
        <dbReference type="ARBA" id="ARBA00022676"/>
    </source>
</evidence>
<evidence type="ECO:0000256" key="10">
    <source>
        <dbReference type="ARBA" id="ARBA00047445"/>
    </source>
</evidence>
<dbReference type="InterPro" id="IPR027277">
    <property type="entry name" value="NadC/ModD"/>
</dbReference>
<dbReference type="PIRSF" id="PIRSF006250">
    <property type="entry name" value="NadC_ModD"/>
    <property type="match status" value="1"/>
</dbReference>
<dbReference type="SUPFAM" id="SSF51690">
    <property type="entry name" value="Nicotinate/Quinolinate PRTase C-terminal domain-like"/>
    <property type="match status" value="1"/>
</dbReference>
<feature type="domain" description="Quinolinate phosphoribosyl transferase N-terminal" evidence="15">
    <location>
        <begin position="53"/>
        <end position="137"/>
    </location>
</feature>
<comment type="pathway">
    <text evidence="2">Cofactor biosynthesis; NAD(+) biosynthesis; nicotinate D-ribonucleotide from quinolinate: step 1/1.</text>
</comment>
<evidence type="ECO:0000259" key="15">
    <source>
        <dbReference type="Pfam" id="PF02749"/>
    </source>
</evidence>
<dbReference type="STRING" id="61595.SAMN05421644_10197"/>
<dbReference type="CDD" id="cd01572">
    <property type="entry name" value="QPRTase"/>
    <property type="match status" value="1"/>
</dbReference>
<dbReference type="GO" id="GO:0034213">
    <property type="term" value="P:quinolinate catabolic process"/>
    <property type="evidence" value="ECO:0007669"/>
    <property type="project" value="TreeGrafter"/>
</dbReference>
<dbReference type="GO" id="GO:0009435">
    <property type="term" value="P:NAD+ biosynthetic process"/>
    <property type="evidence" value="ECO:0007669"/>
    <property type="project" value="UniProtKB-UniPathway"/>
</dbReference>